<evidence type="ECO:0000256" key="1">
    <source>
        <dbReference type="SAM" id="Phobius"/>
    </source>
</evidence>
<keyword evidence="1" id="KW-0472">Membrane</keyword>
<proteinExistence type="predicted"/>
<dbReference type="AlphaFoldDB" id="A0A0F3GXP9"/>
<reference evidence="2 3" key="1">
    <citation type="submission" date="2015-02" db="EMBL/GenBank/DDBJ databases">
        <title>Single-cell genomics of uncultivated deep-branching MTB reveals a conserved set of magnetosome genes.</title>
        <authorList>
            <person name="Kolinko S."/>
            <person name="Richter M."/>
            <person name="Glockner F.O."/>
            <person name="Brachmann A."/>
            <person name="Schuler D."/>
        </authorList>
    </citation>
    <scope>NUCLEOTIDE SEQUENCE [LARGE SCALE GENOMIC DNA]</scope>
    <source>
        <strain evidence="2">TM-1</strain>
    </source>
</reference>
<keyword evidence="1" id="KW-1133">Transmembrane helix</keyword>
<evidence type="ECO:0000313" key="2">
    <source>
        <dbReference type="EMBL" id="KJU86681.1"/>
    </source>
</evidence>
<name>A0A0F3GXP9_9BACT</name>
<evidence type="ECO:0008006" key="4">
    <source>
        <dbReference type="Google" id="ProtNLM"/>
    </source>
</evidence>
<gene>
    <name evidence="2" type="ORF">MBAV_001126</name>
</gene>
<sequence length="45" mass="5181">SLKEDISKVREGLAQLKGEMVLMKWLMGLILATLMSLVMKIFFMH</sequence>
<feature type="transmembrane region" description="Helical" evidence="1">
    <location>
        <begin position="21"/>
        <end position="43"/>
    </location>
</feature>
<protein>
    <recommendedName>
        <fullName evidence="4">DUF1640 domain-containing protein</fullName>
    </recommendedName>
</protein>
<organism evidence="2 3">
    <name type="scientific">Candidatus Magnetobacterium bavaricum</name>
    <dbReference type="NCBI Taxonomy" id="29290"/>
    <lineage>
        <taxon>Bacteria</taxon>
        <taxon>Pseudomonadati</taxon>
        <taxon>Nitrospirota</taxon>
        <taxon>Thermodesulfovibrionia</taxon>
        <taxon>Thermodesulfovibrionales</taxon>
        <taxon>Candidatus Magnetobacteriaceae</taxon>
        <taxon>Candidatus Magnetobacterium</taxon>
    </lineage>
</organism>
<dbReference type="EMBL" id="LACI01000496">
    <property type="protein sequence ID" value="KJU86681.1"/>
    <property type="molecule type" value="Genomic_DNA"/>
</dbReference>
<feature type="non-terminal residue" evidence="2">
    <location>
        <position position="1"/>
    </location>
</feature>
<comment type="caution">
    <text evidence="2">The sequence shown here is derived from an EMBL/GenBank/DDBJ whole genome shotgun (WGS) entry which is preliminary data.</text>
</comment>
<dbReference type="Proteomes" id="UP000033423">
    <property type="component" value="Unassembled WGS sequence"/>
</dbReference>
<evidence type="ECO:0000313" key="3">
    <source>
        <dbReference type="Proteomes" id="UP000033423"/>
    </source>
</evidence>
<keyword evidence="1" id="KW-0812">Transmembrane</keyword>
<accession>A0A0F3GXP9</accession>
<keyword evidence="3" id="KW-1185">Reference proteome</keyword>